<dbReference type="SUPFAM" id="SSF52172">
    <property type="entry name" value="CheY-like"/>
    <property type="match status" value="2"/>
</dbReference>
<dbReference type="EMBL" id="JAENIK010000004">
    <property type="protein sequence ID" value="MBK1814803.1"/>
    <property type="molecule type" value="Genomic_DNA"/>
</dbReference>
<dbReference type="PRINTS" id="PR00344">
    <property type="entry name" value="BCTRLSENSOR"/>
</dbReference>
<dbReference type="InterPro" id="IPR036097">
    <property type="entry name" value="HisK_dim/P_sf"/>
</dbReference>
<dbReference type="Gene3D" id="3.30.565.10">
    <property type="entry name" value="Histidine kinase-like ATPase, C-terminal domain"/>
    <property type="match status" value="1"/>
</dbReference>
<evidence type="ECO:0000256" key="1">
    <source>
        <dbReference type="ARBA" id="ARBA00000085"/>
    </source>
</evidence>
<dbReference type="CDD" id="cd00082">
    <property type="entry name" value="HisKA"/>
    <property type="match status" value="1"/>
</dbReference>
<feature type="transmembrane region" description="Helical" evidence="16">
    <location>
        <begin position="130"/>
        <end position="151"/>
    </location>
</feature>
<dbReference type="Gene3D" id="3.30.450.350">
    <property type="entry name" value="CHASE domain"/>
    <property type="match status" value="1"/>
</dbReference>
<accession>A0A934QY29</accession>
<comment type="subunit">
    <text evidence="13">At low DSF concentrations, interacts with RpfF.</text>
</comment>
<evidence type="ECO:0000256" key="14">
    <source>
        <dbReference type="ARBA" id="ARBA00068150"/>
    </source>
</evidence>
<dbReference type="Gene3D" id="3.30.450.20">
    <property type="entry name" value="PAS domain"/>
    <property type="match status" value="1"/>
</dbReference>
<evidence type="ECO:0000256" key="4">
    <source>
        <dbReference type="ARBA" id="ARBA00022553"/>
    </source>
</evidence>
<comment type="caution">
    <text evidence="15">Lacks conserved residue(s) required for the propagation of feature annotation.</text>
</comment>
<evidence type="ECO:0000259" key="19">
    <source>
        <dbReference type="PROSITE" id="PS50113"/>
    </source>
</evidence>
<comment type="caution">
    <text evidence="21">The sequence shown here is derived from an EMBL/GenBank/DDBJ whole genome shotgun (WGS) entry which is preliminary data.</text>
</comment>
<evidence type="ECO:0000256" key="13">
    <source>
        <dbReference type="ARBA" id="ARBA00064003"/>
    </source>
</evidence>
<dbReference type="PANTHER" id="PTHR45339">
    <property type="entry name" value="HYBRID SIGNAL TRANSDUCTION HISTIDINE KINASE J"/>
    <property type="match status" value="1"/>
</dbReference>
<dbReference type="InterPro" id="IPR011006">
    <property type="entry name" value="CheY-like_superfamily"/>
</dbReference>
<dbReference type="FunFam" id="1.10.287.130:FF:000002">
    <property type="entry name" value="Two-component osmosensing histidine kinase"/>
    <property type="match status" value="1"/>
</dbReference>
<dbReference type="Gene3D" id="1.10.287.130">
    <property type="match status" value="1"/>
</dbReference>
<dbReference type="PANTHER" id="PTHR45339:SF1">
    <property type="entry name" value="HYBRID SIGNAL TRANSDUCTION HISTIDINE KINASE J"/>
    <property type="match status" value="1"/>
</dbReference>
<evidence type="ECO:0000313" key="21">
    <source>
        <dbReference type="EMBL" id="MBK1814803.1"/>
    </source>
</evidence>
<evidence type="ECO:0000259" key="17">
    <source>
        <dbReference type="PROSITE" id="PS50109"/>
    </source>
</evidence>
<dbReference type="PROSITE" id="PS50110">
    <property type="entry name" value="RESPONSE_REGULATORY"/>
    <property type="match status" value="2"/>
</dbReference>
<evidence type="ECO:0000256" key="10">
    <source>
        <dbReference type="ARBA" id="ARBA00022989"/>
    </source>
</evidence>
<comment type="subcellular location">
    <subcellularLocation>
        <location evidence="2">Membrane</location>
    </subcellularLocation>
</comment>
<dbReference type="Pfam" id="PF00072">
    <property type="entry name" value="Response_reg"/>
    <property type="match status" value="1"/>
</dbReference>
<feature type="domain" description="PAC" evidence="19">
    <location>
        <begin position="557"/>
        <end position="609"/>
    </location>
</feature>
<keyword evidence="9" id="KW-0067">ATP-binding</keyword>
<dbReference type="InterPro" id="IPR036890">
    <property type="entry name" value="HATPase_C_sf"/>
</dbReference>
<dbReference type="PROSITE" id="PS50109">
    <property type="entry name" value="HIS_KIN"/>
    <property type="match status" value="1"/>
</dbReference>
<organism evidence="21 22">
    <name type="scientific">Luteolibacter yonseiensis</name>
    <dbReference type="NCBI Taxonomy" id="1144680"/>
    <lineage>
        <taxon>Bacteria</taxon>
        <taxon>Pseudomonadati</taxon>
        <taxon>Verrucomicrobiota</taxon>
        <taxon>Verrucomicrobiia</taxon>
        <taxon>Verrucomicrobiales</taxon>
        <taxon>Verrucomicrobiaceae</taxon>
        <taxon>Luteolibacter</taxon>
    </lineage>
</organism>
<keyword evidence="6 16" id="KW-0812">Transmembrane</keyword>
<dbReference type="NCBIfam" id="TIGR00229">
    <property type="entry name" value="sensory_box"/>
    <property type="match status" value="1"/>
</dbReference>
<keyword evidence="22" id="KW-1185">Reference proteome</keyword>
<feature type="transmembrane region" description="Helical" evidence="16">
    <location>
        <begin position="163"/>
        <end position="187"/>
    </location>
</feature>
<evidence type="ECO:0000313" key="22">
    <source>
        <dbReference type="Proteomes" id="UP000600139"/>
    </source>
</evidence>
<evidence type="ECO:0000256" key="6">
    <source>
        <dbReference type="ARBA" id="ARBA00022692"/>
    </source>
</evidence>
<dbReference type="CDD" id="cd17546">
    <property type="entry name" value="REC_hyHK_CKI1_RcsC-like"/>
    <property type="match status" value="1"/>
</dbReference>
<name>A0A934QY29_9BACT</name>
<keyword evidence="5" id="KW-0808">Transferase</keyword>
<evidence type="ECO:0000256" key="15">
    <source>
        <dbReference type="PROSITE-ProRule" id="PRU00169"/>
    </source>
</evidence>
<dbReference type="Proteomes" id="UP000600139">
    <property type="component" value="Unassembled WGS sequence"/>
</dbReference>
<dbReference type="Gene3D" id="2.10.70.100">
    <property type="match status" value="1"/>
</dbReference>
<dbReference type="SMART" id="SM00086">
    <property type="entry name" value="PAC"/>
    <property type="match status" value="1"/>
</dbReference>
<comment type="catalytic activity">
    <reaction evidence="1">
        <text>ATP + protein L-histidine = ADP + protein N-phospho-L-histidine.</text>
        <dbReference type="EC" id="2.7.13.3"/>
    </reaction>
</comment>
<dbReference type="GO" id="GO:0016020">
    <property type="term" value="C:membrane"/>
    <property type="evidence" value="ECO:0007669"/>
    <property type="project" value="UniProtKB-SubCell"/>
</dbReference>
<dbReference type="SMART" id="SM00448">
    <property type="entry name" value="REC"/>
    <property type="match status" value="2"/>
</dbReference>
<dbReference type="FunFam" id="3.30.565.10:FF:000010">
    <property type="entry name" value="Sensor histidine kinase RcsC"/>
    <property type="match status" value="1"/>
</dbReference>
<keyword evidence="11" id="KW-0902">Two-component regulatory system</keyword>
<dbReference type="GO" id="GO:0005524">
    <property type="term" value="F:ATP binding"/>
    <property type="evidence" value="ECO:0007669"/>
    <property type="project" value="UniProtKB-KW"/>
</dbReference>
<dbReference type="CDD" id="cd00130">
    <property type="entry name" value="PAS"/>
    <property type="match status" value="1"/>
</dbReference>
<evidence type="ECO:0000256" key="8">
    <source>
        <dbReference type="ARBA" id="ARBA00022777"/>
    </source>
</evidence>
<proteinExistence type="predicted"/>
<dbReference type="InterPro" id="IPR004358">
    <property type="entry name" value="Sig_transdc_His_kin-like_C"/>
</dbReference>
<dbReference type="InterPro" id="IPR035965">
    <property type="entry name" value="PAS-like_dom_sf"/>
</dbReference>
<dbReference type="Pfam" id="PF02518">
    <property type="entry name" value="HATPase_c"/>
    <property type="match status" value="1"/>
</dbReference>
<dbReference type="SUPFAM" id="SSF47384">
    <property type="entry name" value="Homodimeric domain of signal transducing histidine kinase"/>
    <property type="match status" value="1"/>
</dbReference>
<feature type="transmembrane region" description="Helical" evidence="16">
    <location>
        <begin position="106"/>
        <end position="124"/>
    </location>
</feature>
<keyword evidence="10 16" id="KW-1133">Transmembrane helix</keyword>
<dbReference type="SMART" id="SM01079">
    <property type="entry name" value="CHASE"/>
    <property type="match status" value="1"/>
</dbReference>
<feature type="domain" description="Histidine kinase" evidence="17">
    <location>
        <begin position="634"/>
        <end position="854"/>
    </location>
</feature>
<keyword evidence="4 15" id="KW-0597">Phosphoprotein</keyword>
<dbReference type="InterPro" id="IPR042240">
    <property type="entry name" value="CHASE_sf"/>
</dbReference>
<reference evidence="21" key="1">
    <citation type="submission" date="2021-01" db="EMBL/GenBank/DDBJ databases">
        <title>Modified the classification status of verrucomicrobia.</title>
        <authorList>
            <person name="Feng X."/>
        </authorList>
    </citation>
    <scope>NUCLEOTIDE SEQUENCE</scope>
    <source>
        <strain evidence="21">JCM 18052</strain>
    </source>
</reference>
<evidence type="ECO:0000259" key="20">
    <source>
        <dbReference type="PROSITE" id="PS50839"/>
    </source>
</evidence>
<dbReference type="InterPro" id="IPR001789">
    <property type="entry name" value="Sig_transdc_resp-reg_receiver"/>
</dbReference>
<evidence type="ECO:0000256" key="2">
    <source>
        <dbReference type="ARBA" id="ARBA00004370"/>
    </source>
</evidence>
<keyword evidence="7" id="KW-0547">Nucleotide-binding</keyword>
<gene>
    <name evidence="21" type="ORF">JIN84_04205</name>
</gene>
<sequence>MVILLGLTVLVGWHLQYVALLQIRPGYAYMQYSTALGFILCGVALVLTVVWGRSKIAMLCGGCAGLVGLLRCLEHVLGVDLGVGLIVDMLPSFAGRFPIRPAPSTASCFFVCGSTLAALASNISQGEKRVIVWLAGSVVLAMCSMAMFGYVTRLRETLEWGGFAGMAVHTVAGMTMLSLGILLTQMFTAEGRNLREDRWLPVPIVTATATISLILWQSLLIEQQNAAKMAAETVVHSLGIDMEARLEFRLKALQRMAGRWEAAGGLPEGSWRADANTYLREEKIFESIQRVDSALRVRWVMPATGNTGIVGMDLAKDNRWPAAAGLREAAAKRQSVLSPIIRIRQGGWGFVAYVPVSLPSGFDGFTAGVINLEDFLRDIVSEAQGNDYYISIVFDDQLIYSNITKDVVTPRKMAEKSVTFTGRTLRISARPRDKPGLNGGTAHIILFTGLALSAAMGIAVRSQQISKIRAAALQDSYLKLQTTHSLLEAAGRISRLGHWEVMLDGNSPVWSDMTYAIHEVPAGTPVSLDEALAFFAPEGRQIIRNHLQRSIETGELFEYELPLTTRSGNSIWVYSRGEPVSDGNGKVIGLRGVLQDISERHRASELLIQRNIELQAATQKAENADKAKAEFLANMSHEIRTPLNAMIGMSDLLNDTTLEDQQREMVNTVRLSGDILLTLINDILDFSKIEAGRLELERVAVDIHECVESALDIASSLASHKKLDLFYWIDPEVPGCLKGDMTRLRQVLVNLVTNAVKFTEQGEVFVKMTKLGGGGKDLLRVSVRDTGIGIPPDRLHRLFKAFSQVDSSTSRKFGGTGLGLAICYKIVHVMGGRIWVDSVEGHGADFQFEIPLESAGLAKPAIYQRRDLEGVRVLILAQSGTNRWILRERMNAWGMRPKEAADPLEALEWIERGDPFDMVITAGHAPLEDGSGFATRMRELQARRNLPVLVLSATESSRDDAGQGASSHVRVKSVRVSTLFESMKANLPTGRKVRQAVPEEEKLFLSHDHPLKILIAEDNKVNQRVITLVLEKLGYGCEMTENGLEVLEALKRKRFDVLLLDVQMPEMDGLQAAREICRLYPRDERPRIIALTADVSAEDRERCIASGMDDYLSKPVRRDELVKALKVAYRTKCENGAVIEI</sequence>
<dbReference type="AlphaFoldDB" id="A0A934QY29"/>
<evidence type="ECO:0000256" key="9">
    <source>
        <dbReference type="ARBA" id="ARBA00022840"/>
    </source>
</evidence>
<feature type="domain" description="CHASE" evidence="20">
    <location>
        <begin position="297"/>
        <end position="382"/>
    </location>
</feature>
<dbReference type="InterPro" id="IPR013655">
    <property type="entry name" value="PAS_fold_3"/>
</dbReference>
<dbReference type="Pfam" id="PF00512">
    <property type="entry name" value="HisKA"/>
    <property type="match status" value="1"/>
</dbReference>
<dbReference type="InterPro" id="IPR000014">
    <property type="entry name" value="PAS"/>
</dbReference>
<dbReference type="SMART" id="SM00387">
    <property type="entry name" value="HATPase_c"/>
    <property type="match status" value="1"/>
</dbReference>
<evidence type="ECO:0000256" key="5">
    <source>
        <dbReference type="ARBA" id="ARBA00022679"/>
    </source>
</evidence>
<dbReference type="SMART" id="SM00388">
    <property type="entry name" value="HisKA"/>
    <property type="match status" value="1"/>
</dbReference>
<evidence type="ECO:0000256" key="11">
    <source>
        <dbReference type="ARBA" id="ARBA00023012"/>
    </source>
</evidence>
<dbReference type="SUPFAM" id="SSF55874">
    <property type="entry name" value="ATPase domain of HSP90 chaperone/DNA topoisomerase II/histidine kinase"/>
    <property type="match status" value="1"/>
</dbReference>
<dbReference type="InterPro" id="IPR003661">
    <property type="entry name" value="HisK_dim/P_dom"/>
</dbReference>
<dbReference type="InterPro" id="IPR001610">
    <property type="entry name" value="PAC"/>
</dbReference>
<evidence type="ECO:0000259" key="18">
    <source>
        <dbReference type="PROSITE" id="PS50110"/>
    </source>
</evidence>
<keyword evidence="8" id="KW-0418">Kinase</keyword>
<keyword evidence="12 16" id="KW-0472">Membrane</keyword>
<feature type="domain" description="Response regulatory" evidence="18">
    <location>
        <begin position="1012"/>
        <end position="1129"/>
    </location>
</feature>
<dbReference type="Pfam" id="PF08447">
    <property type="entry name" value="PAS_3"/>
    <property type="match status" value="1"/>
</dbReference>
<dbReference type="InterPro" id="IPR006189">
    <property type="entry name" value="CHASE_dom"/>
</dbReference>
<evidence type="ECO:0000256" key="16">
    <source>
        <dbReference type="SAM" id="Phobius"/>
    </source>
</evidence>
<dbReference type="PROSITE" id="PS50839">
    <property type="entry name" value="CHASE"/>
    <property type="match status" value="1"/>
</dbReference>
<feature type="modified residue" description="4-aspartylphosphate" evidence="15">
    <location>
        <position position="1061"/>
    </location>
</feature>
<feature type="transmembrane region" description="Helical" evidence="16">
    <location>
        <begin position="199"/>
        <end position="221"/>
    </location>
</feature>
<dbReference type="InterPro" id="IPR005467">
    <property type="entry name" value="His_kinase_dom"/>
</dbReference>
<protein>
    <recommendedName>
        <fullName evidence="14">Sensory/regulatory protein RpfC</fullName>
        <ecNumber evidence="3">2.7.13.3</ecNumber>
    </recommendedName>
</protein>
<evidence type="ECO:0000256" key="7">
    <source>
        <dbReference type="ARBA" id="ARBA00022741"/>
    </source>
</evidence>
<dbReference type="SUPFAM" id="SSF55785">
    <property type="entry name" value="PYP-like sensor domain (PAS domain)"/>
    <property type="match status" value="1"/>
</dbReference>
<dbReference type="Gene3D" id="3.40.50.2300">
    <property type="match status" value="2"/>
</dbReference>
<dbReference type="InterPro" id="IPR003594">
    <property type="entry name" value="HATPase_dom"/>
</dbReference>
<dbReference type="InterPro" id="IPR000700">
    <property type="entry name" value="PAS-assoc_C"/>
</dbReference>
<dbReference type="Pfam" id="PF03924">
    <property type="entry name" value="CHASE"/>
    <property type="match status" value="1"/>
</dbReference>
<evidence type="ECO:0000256" key="12">
    <source>
        <dbReference type="ARBA" id="ARBA00023136"/>
    </source>
</evidence>
<dbReference type="GO" id="GO:0000155">
    <property type="term" value="F:phosphorelay sensor kinase activity"/>
    <property type="evidence" value="ECO:0007669"/>
    <property type="project" value="InterPro"/>
</dbReference>
<dbReference type="EC" id="2.7.13.3" evidence="3"/>
<feature type="domain" description="Response regulatory" evidence="18">
    <location>
        <begin position="872"/>
        <end position="987"/>
    </location>
</feature>
<dbReference type="CDD" id="cd16922">
    <property type="entry name" value="HATPase_EvgS-ArcB-TorS-like"/>
    <property type="match status" value="1"/>
</dbReference>
<dbReference type="RefSeq" id="WP_200349753.1">
    <property type="nucleotide sequence ID" value="NZ_BAABHZ010000010.1"/>
</dbReference>
<feature type="transmembrane region" description="Helical" evidence="16">
    <location>
        <begin position="31"/>
        <end position="51"/>
    </location>
</feature>
<evidence type="ECO:0000256" key="3">
    <source>
        <dbReference type="ARBA" id="ARBA00012438"/>
    </source>
</evidence>
<dbReference type="PROSITE" id="PS50113">
    <property type="entry name" value="PAC"/>
    <property type="match status" value="1"/>
</dbReference>